<dbReference type="RefSeq" id="XP_026687336.1">
    <property type="nucleotide sequence ID" value="XM_026831535.1"/>
</dbReference>
<feature type="compositionally biased region" description="Basic and acidic residues" evidence="1">
    <location>
        <begin position="1"/>
        <end position="15"/>
    </location>
</feature>
<evidence type="ECO:0000313" key="3">
    <source>
        <dbReference type="RefSeq" id="XP_026687336.1"/>
    </source>
</evidence>
<dbReference type="KEGG" id="dci:113472009"/>
<feature type="region of interest" description="Disordered" evidence="1">
    <location>
        <begin position="1"/>
        <end position="28"/>
    </location>
</feature>
<dbReference type="PaxDb" id="121845-A0A3Q0JFS7"/>
<proteinExistence type="predicted"/>
<keyword evidence="2" id="KW-1185">Reference proteome</keyword>
<evidence type="ECO:0000256" key="1">
    <source>
        <dbReference type="SAM" id="MobiDB-lite"/>
    </source>
</evidence>
<dbReference type="GeneID" id="113472009"/>
<accession>A0A3Q0JFS7</accession>
<organism evidence="2 3">
    <name type="scientific">Diaphorina citri</name>
    <name type="common">Asian citrus psyllid</name>
    <dbReference type="NCBI Taxonomy" id="121845"/>
    <lineage>
        <taxon>Eukaryota</taxon>
        <taxon>Metazoa</taxon>
        <taxon>Ecdysozoa</taxon>
        <taxon>Arthropoda</taxon>
        <taxon>Hexapoda</taxon>
        <taxon>Insecta</taxon>
        <taxon>Pterygota</taxon>
        <taxon>Neoptera</taxon>
        <taxon>Paraneoptera</taxon>
        <taxon>Hemiptera</taxon>
        <taxon>Sternorrhyncha</taxon>
        <taxon>Psylloidea</taxon>
        <taxon>Psyllidae</taxon>
        <taxon>Diaphorininae</taxon>
        <taxon>Diaphorina</taxon>
    </lineage>
</organism>
<evidence type="ECO:0000313" key="2">
    <source>
        <dbReference type="Proteomes" id="UP000079169"/>
    </source>
</evidence>
<reference evidence="3" key="1">
    <citation type="submission" date="2025-08" db="UniProtKB">
        <authorList>
            <consortium name="RefSeq"/>
        </authorList>
    </citation>
    <scope>IDENTIFICATION</scope>
</reference>
<name>A0A3Q0JFS7_DIACI</name>
<protein>
    <submittedName>
        <fullName evidence="3">Uncharacterized protein LOC113472009</fullName>
    </submittedName>
</protein>
<gene>
    <name evidence="3" type="primary">LOC113472009</name>
</gene>
<dbReference type="AlphaFoldDB" id="A0A3Q0JFS7"/>
<dbReference type="Proteomes" id="UP000079169">
    <property type="component" value="Unplaced"/>
</dbReference>
<sequence>MSMRELDKLLSKSEDLNDDMESNDKIDRSYESVSTLNKISPMDKTIVNEHKVDRSDKTVSTIYEIASIDEKIVDRAAVKEFSITTQTNESNETLNMEANESTVRIDKESLDIKDDSNETLNMEANESTVRIDKESLDIKDDNEDNQMKHEQGLVDRETQPSVITNEPILTEIPSHNLENKSTSFTTSELQSNGPSVIPHDILLSLDQDQLRFTVESYTNAFSKERDIQKKSNST</sequence>